<evidence type="ECO:0000256" key="6">
    <source>
        <dbReference type="SAM" id="Phobius"/>
    </source>
</evidence>
<feature type="transmembrane region" description="Helical" evidence="6">
    <location>
        <begin position="170"/>
        <end position="189"/>
    </location>
</feature>
<organism evidence="7 8">
    <name type="scientific">Rickettsia typhi str. TH1527</name>
    <dbReference type="NCBI Taxonomy" id="1003201"/>
    <lineage>
        <taxon>Bacteria</taxon>
        <taxon>Pseudomonadati</taxon>
        <taxon>Pseudomonadota</taxon>
        <taxon>Alphaproteobacteria</taxon>
        <taxon>Rickettsiales</taxon>
        <taxon>Rickettsiaceae</taxon>
        <taxon>Rickettsieae</taxon>
        <taxon>Rickettsia</taxon>
        <taxon>typhus group</taxon>
    </lineage>
</organism>
<keyword evidence="2" id="KW-1003">Cell membrane</keyword>
<keyword evidence="5 6" id="KW-0472">Membrane</keyword>
<dbReference type="Proteomes" id="UP000007581">
    <property type="component" value="Chromosome"/>
</dbReference>
<reference evidence="7" key="1">
    <citation type="submission" date="2012-03" db="EMBL/GenBank/DDBJ databases">
        <authorList>
            <person name="Johnson S.L."/>
            <person name="Sims D."/>
            <person name="Han S."/>
            <person name="Bruce D.C."/>
            <person name="Dasch G.A."/>
        </authorList>
    </citation>
    <scope>NUCLEOTIDE SEQUENCE [LARGE SCALE GENOMIC DNA]</scope>
    <source>
        <strain evidence="7">TH1527</strain>
    </source>
</reference>
<feature type="transmembrane region" description="Helical" evidence="6">
    <location>
        <begin position="123"/>
        <end position="143"/>
    </location>
</feature>
<feature type="transmembrane region" description="Helical" evidence="6">
    <location>
        <begin position="40"/>
        <end position="63"/>
    </location>
</feature>
<dbReference type="EMBL" id="CP003397">
    <property type="protein sequence ID" value="AFE54213.1"/>
    <property type="molecule type" value="Genomic_DNA"/>
</dbReference>
<comment type="subcellular location">
    <subcellularLocation>
        <location evidence="1">Cell membrane</location>
        <topology evidence="1">Multi-pass membrane protein</topology>
    </subcellularLocation>
</comment>
<dbReference type="RefSeq" id="WP_011190819.1">
    <property type="nucleotide sequence ID" value="NC_017066.1"/>
</dbReference>
<evidence type="ECO:0000313" key="8">
    <source>
        <dbReference type="Proteomes" id="UP000007581"/>
    </source>
</evidence>
<evidence type="ECO:0000256" key="3">
    <source>
        <dbReference type="ARBA" id="ARBA00022692"/>
    </source>
</evidence>
<dbReference type="CDD" id="cd06574">
    <property type="entry name" value="TM_PBP1_branched-chain-AA_like"/>
    <property type="match status" value="1"/>
</dbReference>
<name>A0ABM5MVY2_RICTP</name>
<feature type="transmembrane region" description="Helical" evidence="6">
    <location>
        <begin position="84"/>
        <end position="103"/>
    </location>
</feature>
<dbReference type="PANTHER" id="PTHR32196:SF69">
    <property type="entry name" value="BRANCHED-CHAIN AMINO ACID TRANSPORT SYSTEM, PERMEASE PROTEIN"/>
    <property type="match status" value="1"/>
</dbReference>
<evidence type="ECO:0000256" key="1">
    <source>
        <dbReference type="ARBA" id="ARBA00004651"/>
    </source>
</evidence>
<feature type="transmembrane region" description="Helical" evidence="6">
    <location>
        <begin position="201"/>
        <end position="221"/>
    </location>
</feature>
<feature type="transmembrane region" description="Helical" evidence="6">
    <location>
        <begin position="12"/>
        <end position="28"/>
    </location>
</feature>
<dbReference type="PANTHER" id="PTHR32196">
    <property type="entry name" value="ABC TRANSPORTER PERMEASE PROTEIN YPHD-RELATED-RELATED"/>
    <property type="match status" value="1"/>
</dbReference>
<sequence length="280" mass="30725">MNILVTALEQSLIMLPLILGMYISYRILKITDLTVDGTYVLGAAVFARTIHFGLFYALIFAVIAGGINGSIVSFMQKNKRINGLIAGILANFMLYSVNLQIMQRPNISILGMPTLLSILHLENWLVPLIIINCFIIFIVLILLKGNLGLFLRAFGFNKDLLIDLGKPAELYRMLGLSISNGLAALTGTLSAQVNGFADINMGYGVALVGIGAIIIGRQIFLSNINNFNAFKEMFSCFIGILFYFISLSILLRIGVDPINLKLILGIVLFISLSSVKREDL</sequence>
<evidence type="ECO:0000313" key="7">
    <source>
        <dbReference type="EMBL" id="AFE54213.1"/>
    </source>
</evidence>
<keyword evidence="3 6" id="KW-0812">Transmembrane</keyword>
<keyword evidence="4 6" id="KW-1133">Transmembrane helix</keyword>
<dbReference type="InterPro" id="IPR001851">
    <property type="entry name" value="ABC_transp_permease"/>
</dbReference>
<dbReference type="Pfam" id="PF02653">
    <property type="entry name" value="BPD_transp_2"/>
    <property type="match status" value="1"/>
</dbReference>
<accession>A0ABM5MVY2</accession>
<evidence type="ECO:0000256" key="2">
    <source>
        <dbReference type="ARBA" id="ARBA00022475"/>
    </source>
</evidence>
<proteinExistence type="predicted"/>
<evidence type="ECO:0000256" key="5">
    <source>
        <dbReference type="ARBA" id="ARBA00023136"/>
    </source>
</evidence>
<protein>
    <submittedName>
        <fullName evidence="7">ABC transporter permease protein</fullName>
    </submittedName>
</protein>
<keyword evidence="8" id="KW-1185">Reference proteome</keyword>
<evidence type="ECO:0000256" key="4">
    <source>
        <dbReference type="ARBA" id="ARBA00022989"/>
    </source>
</evidence>
<gene>
    <name evidence="7" type="ORF">RTTH1527_01740</name>
</gene>
<feature type="transmembrane region" description="Helical" evidence="6">
    <location>
        <begin position="233"/>
        <end position="252"/>
    </location>
</feature>